<dbReference type="InterPro" id="IPR050985">
    <property type="entry name" value="Alpha-glycosidase_related"/>
</dbReference>
<keyword evidence="3" id="KW-0326">Glycosidase</keyword>
<comment type="caution">
    <text evidence="7">The sequence shown here is derived from an EMBL/GenBank/DDBJ whole genome shotgun (WGS) entry which is preliminary data.</text>
</comment>
<evidence type="ECO:0000256" key="3">
    <source>
        <dbReference type="ARBA" id="ARBA00023295"/>
    </source>
</evidence>
<feature type="chain" id="PRO_5012426854" description="Myogenesis-regulating glycosidase-like" evidence="4">
    <location>
        <begin position="19"/>
        <end position="1293"/>
    </location>
</feature>
<evidence type="ECO:0000256" key="1">
    <source>
        <dbReference type="ARBA" id="ARBA00007806"/>
    </source>
</evidence>
<protein>
    <recommendedName>
        <fullName evidence="8">Myogenesis-regulating glycosidase-like</fullName>
    </recommendedName>
</protein>
<keyword evidence="4" id="KW-0732">Signal</keyword>
<feature type="domain" description="Glycoside hydrolase family 31 TIM barrel" evidence="5">
    <location>
        <begin position="1117"/>
        <end position="1198"/>
    </location>
</feature>
<proteinExistence type="inferred from homology"/>
<comment type="similarity">
    <text evidence="1">Belongs to the glycosyl hydrolase 31 family.</text>
</comment>
<dbReference type="GO" id="GO:0004553">
    <property type="term" value="F:hydrolase activity, hydrolyzing O-glycosyl compounds"/>
    <property type="evidence" value="ECO:0007669"/>
    <property type="project" value="InterPro"/>
</dbReference>
<evidence type="ECO:0000256" key="2">
    <source>
        <dbReference type="ARBA" id="ARBA00022801"/>
    </source>
</evidence>
<dbReference type="SUPFAM" id="SSF51011">
    <property type="entry name" value="Glycosyl hydrolase domain"/>
    <property type="match status" value="2"/>
</dbReference>
<dbReference type="PANTHER" id="PTHR43053">
    <property type="entry name" value="GLYCOSIDASE FAMILY 31"/>
    <property type="match status" value="1"/>
</dbReference>
<dbReference type="InterPro" id="IPR048395">
    <property type="entry name" value="Glyco_hydro_31_C"/>
</dbReference>
<dbReference type="GO" id="GO:0005975">
    <property type="term" value="P:carbohydrate metabolic process"/>
    <property type="evidence" value="ECO:0007669"/>
    <property type="project" value="InterPro"/>
</dbReference>
<organism evidence="7">
    <name type="scientific">Heliothis virescens</name>
    <name type="common">Tobacco budworm moth</name>
    <dbReference type="NCBI Taxonomy" id="7102"/>
    <lineage>
        <taxon>Eukaryota</taxon>
        <taxon>Metazoa</taxon>
        <taxon>Ecdysozoa</taxon>
        <taxon>Arthropoda</taxon>
        <taxon>Hexapoda</taxon>
        <taxon>Insecta</taxon>
        <taxon>Pterygota</taxon>
        <taxon>Neoptera</taxon>
        <taxon>Endopterygota</taxon>
        <taxon>Lepidoptera</taxon>
        <taxon>Glossata</taxon>
        <taxon>Ditrysia</taxon>
        <taxon>Noctuoidea</taxon>
        <taxon>Noctuidae</taxon>
        <taxon>Heliothinae</taxon>
        <taxon>Heliothis</taxon>
    </lineage>
</organism>
<feature type="signal peptide" evidence="4">
    <location>
        <begin position="1"/>
        <end position="18"/>
    </location>
</feature>
<dbReference type="InterPro" id="IPR000322">
    <property type="entry name" value="Glyco_hydro_31_TIM"/>
</dbReference>
<dbReference type="STRING" id="7102.A0A2A4JKL7"/>
<gene>
    <name evidence="7" type="ORF">B5V51_615</name>
</gene>
<dbReference type="Gene3D" id="3.20.20.80">
    <property type="entry name" value="Glycosidases"/>
    <property type="match status" value="2"/>
</dbReference>
<dbReference type="InterPro" id="IPR017853">
    <property type="entry name" value="GH"/>
</dbReference>
<dbReference type="PANTHER" id="PTHR43053:SF4">
    <property type="entry name" value="MYOGENESIS-REGULATING GLYCOSIDASE"/>
    <property type="match status" value="1"/>
</dbReference>
<feature type="domain" description="Glycosyl hydrolase family 31 C-terminal" evidence="6">
    <location>
        <begin position="1209"/>
        <end position="1292"/>
    </location>
</feature>
<evidence type="ECO:0008006" key="8">
    <source>
        <dbReference type="Google" id="ProtNLM"/>
    </source>
</evidence>
<feature type="domain" description="Glycosyl hydrolase family 31 C-terminal" evidence="6">
    <location>
        <begin position="556"/>
        <end position="641"/>
    </location>
</feature>
<dbReference type="InterPro" id="IPR013780">
    <property type="entry name" value="Glyco_hydro_b"/>
</dbReference>
<dbReference type="CDD" id="cd06592">
    <property type="entry name" value="GH31_NET37"/>
    <property type="match status" value="2"/>
</dbReference>
<evidence type="ECO:0000259" key="5">
    <source>
        <dbReference type="Pfam" id="PF01055"/>
    </source>
</evidence>
<dbReference type="Gene3D" id="2.60.40.1180">
    <property type="entry name" value="Golgi alpha-mannosidase II"/>
    <property type="match status" value="2"/>
</dbReference>
<sequence>MIGVRLLALVALVGCAHAVNETILNTSTLKARVEDDATGGLAIILDRGTGTAEVIALVGLTLGTPTSVVSGNPIVISYSAANASLKIGTTEITGNHAGQTISLTWDAPKNVILQDCVSYGFHQWYGGPQQKRQYWPIQLLNLTRYSYVTKEADNCGVAERYWLNSAGVFYYFDKRVPLFFDSNNLLSNGACFLAAVQSPYSSKRERNNLVYVISILDDVRKAHEYAVATYLNKPSGYPDELMIKYPIWSTWARYKRDVSHELVLQFADEITSYGFPNSQFELDDLWEICYGSLTVNTTRFPSMKDTIDKLRERGYRTTMWAHPFMNKGCDPWYTNAKNLGYIVSSEAGNVETHWWNDNGTTGAYVDFTKQPVRDWYMQRLQRLQNETGVDAYKFDGGETSWSPTVAVLQGDVNEQPNSITVDYVRTVAAFGPLVEVRVGFGTQDLPIFVRMIDKDTYWTFENGLPTLITTLFQMNINGYPLVLPDMIGGNGYNEPPSKELFIRWLQANTFMPSLQFSYVPWDYDNETIAISKKFVQLHAEYTPTIIEACKKAVSEGKPVNMPIWWIAPTDTTAHAIWDEYLLGESILVAPIVTENARSRDIYLPKGTWYDQGDKSKVIEGPTTLTNYSAPLDVLPFFVKASSTAPFCSVVLVLLGVLATVLIVLLALVARTHAIDICILDAPDVKAEIENNPLGGFNIILERKGLSEVIAVVGRRTGAIKDVVQDGDVVIQFANDTTVRISSEEVVGQRKGYIITFTWEAPKGVGLEDCVNLGTHHWYGGPQQKRQYWPIERLVLPNYSYVTKEADNCGVAEPYWLNSEGIFYYFDKKVPLFVDQNDLEKNAACFIAQIKSPYSSKRAKTDLIYAIGIFDDARKAHEYAVEKYLEKPLGIPDERMITYQVWSTWARYKRDVNHNTVLEFADEITKNGFPNSQLEIDDLWETCYGSQTVDVRRFPNMRNTVDILRAKGYRVTMWTHPFINKGCEPWYSEAKSKGYLVSSEYGSVETSWWNDNETTTALIDFTKPVARQWYLDRLHALKNFSGIDSFKFDGGESSWAPQIPVLQGDIRDQPGVISADYVRTVAQFGPLVEVRVGYRTQDLPVFIRMIDKDTYWTFENGLPTLITTLLQMNMNGYPLVLPDMIGGNGYNEPPTKELFIRWLQANTFMPSMQFSYVPWEFDNETVAISKKFVELHARYAPAIIAACRRAVTDGEPVNPPVWWIAPNDTEAHDISDEYLLGESILVAPVIERGARSRDVYLPAGRWLAQGDSTRPVVGGDWIRDYPAPLDTLPYFVKV</sequence>
<dbReference type="Pfam" id="PF21365">
    <property type="entry name" value="Glyco_hydro_31_3rd"/>
    <property type="match status" value="2"/>
</dbReference>
<dbReference type="Pfam" id="PF01055">
    <property type="entry name" value="Glyco_hydro_31_2nd"/>
    <property type="match status" value="3"/>
</dbReference>
<keyword evidence="2" id="KW-0378">Hydrolase</keyword>
<name>A0A2A4JKL7_HELVI</name>
<evidence type="ECO:0000259" key="6">
    <source>
        <dbReference type="Pfam" id="PF21365"/>
    </source>
</evidence>
<dbReference type="SUPFAM" id="SSF51445">
    <property type="entry name" value="(Trans)glycosidases"/>
    <property type="match status" value="2"/>
</dbReference>
<feature type="domain" description="Glycoside hydrolase family 31 TIM barrel" evidence="5">
    <location>
        <begin position="902"/>
        <end position="1053"/>
    </location>
</feature>
<evidence type="ECO:0000313" key="7">
    <source>
        <dbReference type="EMBL" id="PCG72625.1"/>
    </source>
</evidence>
<evidence type="ECO:0000256" key="4">
    <source>
        <dbReference type="SAM" id="SignalP"/>
    </source>
</evidence>
<dbReference type="EMBL" id="NWSH01001097">
    <property type="protein sequence ID" value="PCG72625.1"/>
    <property type="molecule type" value="Genomic_DNA"/>
</dbReference>
<accession>A0A2A4JKL7</accession>
<reference evidence="7" key="1">
    <citation type="submission" date="2017-09" db="EMBL/GenBank/DDBJ databases">
        <title>Contemporary evolution of a Lepidopteran species, Heliothis virescens, in response to modern agricultural practices.</title>
        <authorList>
            <person name="Fritz M.L."/>
            <person name="Deyonke A.M."/>
            <person name="Papanicolaou A."/>
            <person name="Micinski S."/>
            <person name="Westbrook J."/>
            <person name="Gould F."/>
        </authorList>
    </citation>
    <scope>NUCLEOTIDE SEQUENCE [LARGE SCALE GENOMIC DNA]</scope>
    <source>
        <strain evidence="7">HvINT-</strain>
        <tissue evidence="7">Whole body</tissue>
    </source>
</reference>
<feature type="domain" description="Glycoside hydrolase family 31 TIM barrel" evidence="5">
    <location>
        <begin position="249"/>
        <end position="545"/>
    </location>
</feature>